<dbReference type="EMBL" id="JAALHA020000011">
    <property type="protein sequence ID" value="MDR9897219.1"/>
    <property type="molecule type" value="Genomic_DNA"/>
</dbReference>
<evidence type="ECO:0000256" key="2">
    <source>
        <dbReference type="SAM" id="SignalP"/>
    </source>
</evidence>
<comment type="caution">
    <text evidence="3">The sequence shown here is derived from an EMBL/GenBank/DDBJ whole genome shotgun (WGS) entry which is preliminary data.</text>
</comment>
<sequence length="214" mass="21686">MKLTKLATCAIAVATVVLSAGVASAQTSTTTTKSITTDNNGNYTSQTSTTTDSNGNYNSQTSTTSNTTTASRGMNRSYIGAGISAGVTNGGRQNDAALLGGNVQGRYALKNAPVSVRGAVLFGGDSVAIVPTLTYDAAIAKNTNLYLGGGYSFVTDDGQASQLGNKNAPVLTLGAESQVAKNTVIYSDAKFGIDAYKGSDSDALSLQAGVGYSF</sequence>
<dbReference type="Proteomes" id="UP000667802">
    <property type="component" value="Unassembled WGS sequence"/>
</dbReference>
<feature type="signal peptide" evidence="2">
    <location>
        <begin position="1"/>
        <end position="25"/>
    </location>
</feature>
<dbReference type="InterPro" id="IPR011250">
    <property type="entry name" value="OMP/PagP_B-barrel"/>
</dbReference>
<feature type="compositionally biased region" description="Low complexity" evidence="1">
    <location>
        <begin position="53"/>
        <end position="69"/>
    </location>
</feature>
<feature type="compositionally biased region" description="Low complexity" evidence="1">
    <location>
        <begin position="28"/>
        <end position="37"/>
    </location>
</feature>
<gene>
    <name evidence="3" type="ORF">G7B40_022015</name>
</gene>
<evidence type="ECO:0000313" key="4">
    <source>
        <dbReference type="Proteomes" id="UP000667802"/>
    </source>
</evidence>
<organism evidence="3 4">
    <name type="scientific">Aetokthonos hydrillicola Thurmond2011</name>
    <dbReference type="NCBI Taxonomy" id="2712845"/>
    <lineage>
        <taxon>Bacteria</taxon>
        <taxon>Bacillati</taxon>
        <taxon>Cyanobacteriota</taxon>
        <taxon>Cyanophyceae</taxon>
        <taxon>Nostocales</taxon>
        <taxon>Hapalosiphonaceae</taxon>
        <taxon>Aetokthonos</taxon>
    </lineage>
</organism>
<name>A0AAP5IBH9_9CYAN</name>
<protein>
    <recommendedName>
        <fullName evidence="5">Outer membrane protein beta-barrel domain-containing protein</fullName>
    </recommendedName>
</protein>
<evidence type="ECO:0008006" key="5">
    <source>
        <dbReference type="Google" id="ProtNLM"/>
    </source>
</evidence>
<evidence type="ECO:0000256" key="1">
    <source>
        <dbReference type="SAM" id="MobiDB-lite"/>
    </source>
</evidence>
<feature type="compositionally biased region" description="Polar residues" evidence="1">
    <location>
        <begin position="38"/>
        <end position="52"/>
    </location>
</feature>
<dbReference type="SUPFAM" id="SSF56925">
    <property type="entry name" value="OMPA-like"/>
    <property type="match status" value="1"/>
</dbReference>
<feature type="region of interest" description="Disordered" evidence="1">
    <location>
        <begin position="28"/>
        <end position="71"/>
    </location>
</feature>
<keyword evidence="4" id="KW-1185">Reference proteome</keyword>
<keyword evidence="2" id="KW-0732">Signal</keyword>
<evidence type="ECO:0000313" key="3">
    <source>
        <dbReference type="EMBL" id="MDR9897219.1"/>
    </source>
</evidence>
<proteinExistence type="predicted"/>
<dbReference type="RefSeq" id="WP_243902695.1">
    <property type="nucleotide sequence ID" value="NZ_CAWQFN010000639.1"/>
</dbReference>
<feature type="chain" id="PRO_5042952812" description="Outer membrane protein beta-barrel domain-containing protein" evidence="2">
    <location>
        <begin position="26"/>
        <end position="214"/>
    </location>
</feature>
<reference evidence="4" key="1">
    <citation type="journal article" date="2021" name="Science">
        <title>Hunting the eagle killer: A cyanobacterial neurotoxin causes vacuolar myelinopathy.</title>
        <authorList>
            <person name="Breinlinger S."/>
            <person name="Phillips T.J."/>
            <person name="Haram B.N."/>
            <person name="Mares J."/>
            <person name="Martinez Yerena J.A."/>
            <person name="Hrouzek P."/>
            <person name="Sobotka R."/>
            <person name="Henderson W.M."/>
            <person name="Schmieder P."/>
            <person name="Williams S.M."/>
            <person name="Lauderdale J.D."/>
            <person name="Wilde H.D."/>
            <person name="Gerrin W."/>
            <person name="Kust A."/>
            <person name="Washington J.W."/>
            <person name="Wagner C."/>
            <person name="Geier B."/>
            <person name="Liebeke M."/>
            <person name="Enke H."/>
            <person name="Niedermeyer T.H.J."/>
            <person name="Wilde S.B."/>
        </authorList>
    </citation>
    <scope>NUCLEOTIDE SEQUENCE [LARGE SCALE GENOMIC DNA]</scope>
    <source>
        <strain evidence="4">Thurmond2011</strain>
    </source>
</reference>
<dbReference type="AlphaFoldDB" id="A0AAP5IBH9"/>
<accession>A0AAP5IBH9</accession>